<dbReference type="Proteomes" id="UP000033400">
    <property type="component" value="Unassembled WGS sequence"/>
</dbReference>
<proteinExistence type="predicted"/>
<reference evidence="1 2" key="1">
    <citation type="submission" date="2015-03" db="EMBL/GenBank/DDBJ databases">
        <title>Comparative genomics of Pseudomonas insights into diversity of traits involved in vanlence and defense.</title>
        <authorList>
            <person name="Qin Y."/>
        </authorList>
    </citation>
    <scope>NUCLEOTIDE SEQUENCE [LARGE SCALE GENOMIC DNA]</scope>
    <source>
        <strain evidence="1 2">H24</strain>
    </source>
</reference>
<feature type="non-terminal residue" evidence="1">
    <location>
        <position position="1"/>
    </location>
</feature>
<dbReference type="AlphaFoldDB" id="A0A0F4UKL7"/>
<dbReference type="PATRIC" id="fig|294.133.peg.317"/>
<sequence>LARDGSFTFNIDVDCQTAIASKLAPTGDLRWAQHLLNQAPDDRHQKSFATKYYLRHITFVIKTRFPQVFLHDHHAQP</sequence>
<gene>
    <name evidence="1" type="ORF">VD17_30715</name>
</gene>
<organism evidence="1 2">
    <name type="scientific">Pseudomonas fluorescens</name>
    <dbReference type="NCBI Taxonomy" id="294"/>
    <lineage>
        <taxon>Bacteria</taxon>
        <taxon>Pseudomonadati</taxon>
        <taxon>Pseudomonadota</taxon>
        <taxon>Gammaproteobacteria</taxon>
        <taxon>Pseudomonadales</taxon>
        <taxon>Pseudomonadaceae</taxon>
        <taxon>Pseudomonas</taxon>
    </lineage>
</organism>
<protein>
    <submittedName>
        <fullName evidence="1">Uncharacterized protein</fullName>
    </submittedName>
</protein>
<evidence type="ECO:0000313" key="2">
    <source>
        <dbReference type="Proteomes" id="UP000033400"/>
    </source>
</evidence>
<name>A0A0F4UKL7_PSEFL</name>
<comment type="caution">
    <text evidence="1">The sequence shown here is derived from an EMBL/GenBank/DDBJ whole genome shotgun (WGS) entry which is preliminary data.</text>
</comment>
<dbReference type="EMBL" id="LACH01000111">
    <property type="protein sequence ID" value="KJZ56312.1"/>
    <property type="molecule type" value="Genomic_DNA"/>
</dbReference>
<evidence type="ECO:0000313" key="1">
    <source>
        <dbReference type="EMBL" id="KJZ56312.1"/>
    </source>
</evidence>
<accession>A0A0F4UKL7</accession>